<reference evidence="1" key="1">
    <citation type="submission" date="2021-11" db="EMBL/GenBank/DDBJ databases">
        <title>Fusarium solani-melongenae Genome sequencing and assembly.</title>
        <authorList>
            <person name="Xie S."/>
            <person name="Huang L."/>
            <person name="Zhang X."/>
        </authorList>
    </citation>
    <scope>NUCLEOTIDE SEQUENCE</scope>
    <source>
        <strain evidence="1">CRI 24-3</strain>
    </source>
</reference>
<organism evidence="1 2">
    <name type="scientific">Fusarium solani subsp. cucurbitae</name>
    <name type="common">Neocosmosporum cucurbitae</name>
    <dbReference type="NCBI Taxonomy" id="2747967"/>
    <lineage>
        <taxon>Eukaryota</taxon>
        <taxon>Fungi</taxon>
        <taxon>Dikarya</taxon>
        <taxon>Ascomycota</taxon>
        <taxon>Pezizomycotina</taxon>
        <taxon>Sordariomycetes</taxon>
        <taxon>Hypocreomycetidae</taxon>
        <taxon>Hypocreales</taxon>
        <taxon>Nectriaceae</taxon>
        <taxon>Fusarium</taxon>
        <taxon>Fusarium solani species complex</taxon>
    </lineage>
</organism>
<accession>A0ACD3Z9W7</accession>
<sequence length="434" mass="47855">MATPPASRNDFEIAIVCALPLEYDAVSHLVDEFWDDERYGRAAGDPYEYTTGRIGPFNIVIALLSGMGKVNATSATACLRFSFPSLELVLVTGICGGVPQTRSGRELFLGDVVISNTIVQYDLGRRFPTKFKTKDTLSESLGRPARHVRNLIARLETRRGLQRLEQQAAINLEKLQSRQSDGYEAAKYDFPGTDADHLYPTSHLHKHHLAGLCSTCNHGPGAMCDTSFKLSCRELGCDLQQPIPRTRFQYNERLRVPRVSIGRLGSGDTVLRSGEDRDRIAAEHDLIAFEMEGAGVWDEIPSIVVKGICDYADSHKNKDWQQFAAATAASVTRALVEKYPRTDKPSNSRQPDGIGHDLYDNEPASHGHTSVGNTKPVSNTNLRAPSSDACRILAYDRNENFIPRPDINSKLDRLLPSNSDEFHSAALWGLGGSG</sequence>
<name>A0ACD3Z9W7_FUSSC</name>
<evidence type="ECO:0000313" key="1">
    <source>
        <dbReference type="EMBL" id="UPK98029.1"/>
    </source>
</evidence>
<gene>
    <name evidence="1" type="ORF">LCI18_008964</name>
</gene>
<protein>
    <submittedName>
        <fullName evidence="1">Uncharacterized protein</fullName>
    </submittedName>
</protein>
<dbReference type="EMBL" id="CP090036">
    <property type="protein sequence ID" value="UPK98029.1"/>
    <property type="molecule type" value="Genomic_DNA"/>
</dbReference>
<keyword evidence="2" id="KW-1185">Reference proteome</keyword>
<proteinExistence type="predicted"/>
<dbReference type="Proteomes" id="UP000830768">
    <property type="component" value="Chromosome 8"/>
</dbReference>
<evidence type="ECO:0000313" key="2">
    <source>
        <dbReference type="Proteomes" id="UP000830768"/>
    </source>
</evidence>